<dbReference type="InterPro" id="IPR036942">
    <property type="entry name" value="Beta-barrel_TonB_sf"/>
</dbReference>
<feature type="compositionally biased region" description="Basic and acidic residues" evidence="10">
    <location>
        <begin position="228"/>
        <end position="241"/>
    </location>
</feature>
<evidence type="ECO:0000256" key="11">
    <source>
        <dbReference type="SAM" id="SignalP"/>
    </source>
</evidence>
<dbReference type="GO" id="GO:0009279">
    <property type="term" value="C:cell outer membrane"/>
    <property type="evidence" value="ECO:0007669"/>
    <property type="project" value="UniProtKB-SubCell"/>
</dbReference>
<dbReference type="GO" id="GO:0015344">
    <property type="term" value="F:siderophore uptake transmembrane transporter activity"/>
    <property type="evidence" value="ECO:0007669"/>
    <property type="project" value="TreeGrafter"/>
</dbReference>
<keyword evidence="5 9" id="KW-0798">TonB box</keyword>
<evidence type="ECO:0000256" key="8">
    <source>
        <dbReference type="PROSITE-ProRule" id="PRU01360"/>
    </source>
</evidence>
<dbReference type="Pfam" id="PF00593">
    <property type="entry name" value="TonB_dep_Rec_b-barrel"/>
    <property type="match status" value="1"/>
</dbReference>
<evidence type="ECO:0000313" key="14">
    <source>
        <dbReference type="EMBL" id="RXF73424.1"/>
    </source>
</evidence>
<dbReference type="Gene3D" id="2.170.130.10">
    <property type="entry name" value="TonB-dependent receptor, plug domain"/>
    <property type="match status" value="1"/>
</dbReference>
<keyword evidence="2 8" id="KW-0813">Transport</keyword>
<organism evidence="14 15">
    <name type="scientific">Hansschlegelia zhihuaiae</name>
    <dbReference type="NCBI Taxonomy" id="405005"/>
    <lineage>
        <taxon>Bacteria</taxon>
        <taxon>Pseudomonadati</taxon>
        <taxon>Pseudomonadota</taxon>
        <taxon>Alphaproteobacteria</taxon>
        <taxon>Hyphomicrobiales</taxon>
        <taxon>Methylopilaceae</taxon>
        <taxon>Hansschlegelia</taxon>
    </lineage>
</organism>
<evidence type="ECO:0000256" key="9">
    <source>
        <dbReference type="RuleBase" id="RU003357"/>
    </source>
</evidence>
<evidence type="ECO:0000256" key="1">
    <source>
        <dbReference type="ARBA" id="ARBA00004571"/>
    </source>
</evidence>
<dbReference type="OrthoDB" id="9795928at2"/>
<proteinExistence type="inferred from homology"/>
<dbReference type="RefSeq" id="WP_128777255.1">
    <property type="nucleotide sequence ID" value="NZ_RYFI01000008.1"/>
</dbReference>
<evidence type="ECO:0000256" key="4">
    <source>
        <dbReference type="ARBA" id="ARBA00022692"/>
    </source>
</evidence>
<dbReference type="GO" id="GO:0044718">
    <property type="term" value="P:siderophore transmembrane transport"/>
    <property type="evidence" value="ECO:0007669"/>
    <property type="project" value="TreeGrafter"/>
</dbReference>
<keyword evidence="11" id="KW-0732">Signal</keyword>
<keyword evidence="3 8" id="KW-1134">Transmembrane beta strand</keyword>
<protein>
    <submittedName>
        <fullName evidence="14">TonB-dependent receptor</fullName>
    </submittedName>
</protein>
<evidence type="ECO:0000256" key="7">
    <source>
        <dbReference type="ARBA" id="ARBA00023237"/>
    </source>
</evidence>
<dbReference type="Pfam" id="PF07715">
    <property type="entry name" value="Plug"/>
    <property type="match status" value="1"/>
</dbReference>
<evidence type="ECO:0000256" key="2">
    <source>
        <dbReference type="ARBA" id="ARBA00022448"/>
    </source>
</evidence>
<reference evidence="14 15" key="1">
    <citation type="submission" date="2018-12" db="EMBL/GenBank/DDBJ databases">
        <title>bacterium Hansschlegelia zhihuaiae S113.</title>
        <authorList>
            <person name="He J."/>
        </authorList>
    </citation>
    <scope>NUCLEOTIDE SEQUENCE [LARGE SCALE GENOMIC DNA]</scope>
    <source>
        <strain evidence="14 15">S 113</strain>
    </source>
</reference>
<gene>
    <name evidence="14" type="ORF">EK403_09465</name>
</gene>
<evidence type="ECO:0000256" key="10">
    <source>
        <dbReference type="SAM" id="MobiDB-lite"/>
    </source>
</evidence>
<feature type="signal peptide" evidence="11">
    <location>
        <begin position="1"/>
        <end position="33"/>
    </location>
</feature>
<evidence type="ECO:0000256" key="3">
    <source>
        <dbReference type="ARBA" id="ARBA00022452"/>
    </source>
</evidence>
<keyword evidence="4 8" id="KW-0812">Transmembrane</keyword>
<keyword evidence="14" id="KW-0675">Receptor</keyword>
<dbReference type="InterPro" id="IPR000531">
    <property type="entry name" value="Beta-barrel_TonB"/>
</dbReference>
<dbReference type="SUPFAM" id="SSF56935">
    <property type="entry name" value="Porins"/>
    <property type="match status" value="1"/>
</dbReference>
<comment type="subcellular location">
    <subcellularLocation>
        <location evidence="1 8">Cell outer membrane</location>
        <topology evidence="1 8">Multi-pass membrane protein</topology>
    </subcellularLocation>
</comment>
<evidence type="ECO:0000259" key="12">
    <source>
        <dbReference type="Pfam" id="PF00593"/>
    </source>
</evidence>
<feature type="chain" id="PRO_5020412132" evidence="11">
    <location>
        <begin position="34"/>
        <end position="734"/>
    </location>
</feature>
<comment type="caution">
    <text evidence="14">The sequence shown here is derived from an EMBL/GenBank/DDBJ whole genome shotgun (WGS) entry which is preliminary data.</text>
</comment>
<evidence type="ECO:0000313" key="15">
    <source>
        <dbReference type="Proteomes" id="UP000289708"/>
    </source>
</evidence>
<comment type="similarity">
    <text evidence="8 9">Belongs to the TonB-dependent receptor family.</text>
</comment>
<evidence type="ECO:0000259" key="13">
    <source>
        <dbReference type="Pfam" id="PF07715"/>
    </source>
</evidence>
<dbReference type="EMBL" id="RYFI01000008">
    <property type="protein sequence ID" value="RXF73424.1"/>
    <property type="molecule type" value="Genomic_DNA"/>
</dbReference>
<feature type="region of interest" description="Disordered" evidence="10">
    <location>
        <begin position="330"/>
        <end position="351"/>
    </location>
</feature>
<dbReference type="PANTHER" id="PTHR30069">
    <property type="entry name" value="TONB-DEPENDENT OUTER MEMBRANE RECEPTOR"/>
    <property type="match status" value="1"/>
</dbReference>
<dbReference type="InterPro" id="IPR037066">
    <property type="entry name" value="Plug_dom_sf"/>
</dbReference>
<keyword evidence="7 8" id="KW-0998">Cell outer membrane</keyword>
<dbReference type="InterPro" id="IPR039426">
    <property type="entry name" value="TonB-dep_rcpt-like"/>
</dbReference>
<evidence type="ECO:0000256" key="6">
    <source>
        <dbReference type="ARBA" id="ARBA00023136"/>
    </source>
</evidence>
<dbReference type="InterPro" id="IPR012910">
    <property type="entry name" value="Plug_dom"/>
</dbReference>
<feature type="domain" description="TonB-dependent receptor plug" evidence="13">
    <location>
        <begin position="74"/>
        <end position="175"/>
    </location>
</feature>
<dbReference type="Gene3D" id="2.40.170.20">
    <property type="entry name" value="TonB-dependent receptor, beta-barrel domain"/>
    <property type="match status" value="1"/>
</dbReference>
<dbReference type="AlphaFoldDB" id="A0A4Q0MIS5"/>
<evidence type="ECO:0000256" key="5">
    <source>
        <dbReference type="ARBA" id="ARBA00023077"/>
    </source>
</evidence>
<name>A0A4Q0MIS5_9HYPH</name>
<dbReference type="Proteomes" id="UP000289708">
    <property type="component" value="Unassembled WGS sequence"/>
</dbReference>
<accession>A0A4Q0MIS5</accession>
<dbReference type="PROSITE" id="PS52016">
    <property type="entry name" value="TONB_DEPENDENT_REC_3"/>
    <property type="match status" value="1"/>
</dbReference>
<feature type="region of interest" description="Disordered" evidence="10">
    <location>
        <begin position="228"/>
        <end position="250"/>
    </location>
</feature>
<keyword evidence="15" id="KW-1185">Reference proteome</keyword>
<sequence>MARTGQDARARRNWRVVGGAALASVFCAGPAPAETVELEEIFVTSPSPIVDERRTASDGASAPGVLPVIDQAFSAMTVTPRSEIVRAQPKTLADALSDRPGIAGSGFAPGAADRPIIRGLDGPRVRILENGLGVHDVSALGEDHAVPINPLVDDRVEVIRGPATLRFGSAAIGGVVSAENQRVPAFEPPGGFSADALAGLSSVDGGRDAAVRMQAGADGVVIHADGFRSRSGDYDTPDGRQDNSAARATGGSVGLSRVYDSGFFGVAYSRYESLYHVPGGEAAELNTRLDPEQDKLQARGEHRFDGGPFEAVRFWVNGSRYRHRELGLEHEHEDEHGHEHHDHDGHGHEHGEDGVHAVFRNRETEGRVELQHRPAALAFGMVTGVLGVQAGYRELRTSGEAGSLIAPTDSRNVAAYVFEEIDFGGGFRVQGAGRIERASVDGAATIFPGLTPDGSPLETEKRDRSFSPVSASLAALQSLPHGFVASVSGRYSERAPAALELFSRGSHHAQGLFEIGDSDLELERATSLEVGLRRAEGLLRFDASAYVTRFDGFIYRRLTGVKCGHDFDSCGVEDEFDQSVYSQRDATFRGAEIAAQLDAFRFSRSTLGFDASYDFVRATLSGGSNVPRIPPHRLGGGVYWRHDEGLFLKVGLTHAFAQNRTAEFETRTPGYDRLKAEASWTRRFDEPGARLKEVTLGIAGDNLLDERIRNAASFKKDEILLPGANVRAFVAARF</sequence>
<dbReference type="PANTHER" id="PTHR30069:SF40">
    <property type="entry name" value="TONB-DEPENDENT RECEPTOR NMB0964-RELATED"/>
    <property type="match status" value="1"/>
</dbReference>
<keyword evidence="6 8" id="KW-0472">Membrane</keyword>
<feature type="domain" description="TonB-dependent receptor-like beta-barrel" evidence="12">
    <location>
        <begin position="223"/>
        <end position="703"/>
    </location>
</feature>